<dbReference type="EMBL" id="CM016556">
    <property type="protein sequence ID" value="TKW11990.1"/>
    <property type="molecule type" value="Genomic_DNA"/>
</dbReference>
<dbReference type="Proteomes" id="UP000298652">
    <property type="component" value="Chromosome 5"/>
</dbReference>
<proteinExistence type="predicted"/>
<feature type="domain" description="DUF1618" evidence="1">
    <location>
        <begin position="52"/>
        <end position="158"/>
    </location>
</feature>
<dbReference type="PANTHER" id="PTHR33086">
    <property type="entry name" value="OS05G0468200 PROTEIN-RELATED"/>
    <property type="match status" value="1"/>
</dbReference>
<dbReference type="AlphaFoldDB" id="A0A4U6U8A9"/>
<evidence type="ECO:0000313" key="3">
    <source>
        <dbReference type="Proteomes" id="UP000298652"/>
    </source>
</evidence>
<reference evidence="2" key="1">
    <citation type="submission" date="2019-03" db="EMBL/GenBank/DDBJ databases">
        <title>WGS assembly of Setaria viridis.</title>
        <authorList>
            <person name="Huang P."/>
            <person name="Jenkins J."/>
            <person name="Grimwood J."/>
            <person name="Barry K."/>
            <person name="Healey A."/>
            <person name="Mamidi S."/>
            <person name="Sreedasyam A."/>
            <person name="Shu S."/>
            <person name="Feldman M."/>
            <person name="Wu J."/>
            <person name="Yu Y."/>
            <person name="Chen C."/>
            <person name="Johnson J."/>
            <person name="Rokhsar D."/>
            <person name="Baxter I."/>
            <person name="Schmutz J."/>
            <person name="Brutnell T."/>
            <person name="Kellogg E."/>
        </authorList>
    </citation>
    <scope>NUCLEOTIDE SEQUENCE [LARGE SCALE GENOMIC DNA]</scope>
</reference>
<dbReference type="Gramene" id="TKW11990">
    <property type="protein sequence ID" value="TKW11990"/>
    <property type="gene ID" value="SEVIR_5G007866v2"/>
</dbReference>
<protein>
    <recommendedName>
        <fullName evidence="1">DUF1618 domain-containing protein</fullName>
    </recommendedName>
</protein>
<name>A0A4U6U8A9_SETVI</name>
<evidence type="ECO:0000259" key="1">
    <source>
        <dbReference type="Pfam" id="PF07762"/>
    </source>
</evidence>
<organism evidence="2 3">
    <name type="scientific">Setaria viridis</name>
    <name type="common">Green bristlegrass</name>
    <name type="synonym">Setaria italica subsp. viridis</name>
    <dbReference type="NCBI Taxonomy" id="4556"/>
    <lineage>
        <taxon>Eukaryota</taxon>
        <taxon>Viridiplantae</taxon>
        <taxon>Streptophyta</taxon>
        <taxon>Embryophyta</taxon>
        <taxon>Tracheophyta</taxon>
        <taxon>Spermatophyta</taxon>
        <taxon>Magnoliopsida</taxon>
        <taxon>Liliopsida</taxon>
        <taxon>Poales</taxon>
        <taxon>Poaceae</taxon>
        <taxon>PACMAD clade</taxon>
        <taxon>Panicoideae</taxon>
        <taxon>Panicodae</taxon>
        <taxon>Paniceae</taxon>
        <taxon>Cenchrinae</taxon>
        <taxon>Setaria</taxon>
    </lineage>
</organism>
<accession>A0A4U6U8A9</accession>
<keyword evidence="3" id="KW-1185">Reference proteome</keyword>
<gene>
    <name evidence="2" type="ORF">SEVIR_5G007866v2</name>
</gene>
<evidence type="ECO:0000313" key="2">
    <source>
        <dbReference type="EMBL" id="TKW11990.1"/>
    </source>
</evidence>
<dbReference type="PANTHER" id="PTHR33086:SF59">
    <property type="entry name" value="EXPRESSED PROTEIN"/>
    <property type="match status" value="1"/>
</dbReference>
<sequence length="233" mass="26781">MVAELSVFDGAATLRCFSTETSRWTQKDLHYPPIKRQWCSAYALSYRGRLWWVDLLLGLLVCDPFADNPELRWVPLPSCYRLRPQVGEGHRKGLSNDRCVSLSCGKLRLVVISRRTHQPRIKLWTLADYEAGKWSLDFDIPHEHIGLIRVFRTLGFPRRGSIPTISAAIPVGSREISRGLCWRLSTPITHTWSTFSWNNSSLPWTCRRTRLRRVHPLGEIMVTTFLLGSSHSP</sequence>
<dbReference type="InterPro" id="IPR011676">
    <property type="entry name" value="DUF1618"/>
</dbReference>
<dbReference type="Pfam" id="PF07762">
    <property type="entry name" value="DUF1618"/>
    <property type="match status" value="1"/>
</dbReference>